<evidence type="ECO:0000313" key="3">
    <source>
        <dbReference type="EMBL" id="RMI36129.1"/>
    </source>
</evidence>
<gene>
    <name evidence="3" type="ORF">EBN88_22280</name>
</gene>
<evidence type="ECO:0000313" key="4">
    <source>
        <dbReference type="Proteomes" id="UP000278673"/>
    </source>
</evidence>
<keyword evidence="2" id="KW-0472">Membrane</keyword>
<evidence type="ECO:0000256" key="1">
    <source>
        <dbReference type="SAM" id="MobiDB-lite"/>
    </source>
</evidence>
<feature type="transmembrane region" description="Helical" evidence="2">
    <location>
        <begin position="12"/>
        <end position="35"/>
    </location>
</feature>
<comment type="caution">
    <text evidence="3">The sequence shown here is derived from an EMBL/GenBank/DDBJ whole genome shotgun (WGS) entry which is preliminary data.</text>
</comment>
<keyword evidence="4" id="KW-1185">Reference proteome</keyword>
<feature type="region of interest" description="Disordered" evidence="1">
    <location>
        <begin position="39"/>
        <end position="98"/>
    </location>
</feature>
<dbReference type="EMBL" id="RFFJ01000154">
    <property type="protein sequence ID" value="RMI36129.1"/>
    <property type="molecule type" value="Genomic_DNA"/>
</dbReference>
<feature type="compositionally biased region" description="Low complexity" evidence="1">
    <location>
        <begin position="73"/>
        <end position="89"/>
    </location>
</feature>
<dbReference type="Proteomes" id="UP000278673">
    <property type="component" value="Unassembled WGS sequence"/>
</dbReference>
<organism evidence="3 4">
    <name type="scientific">Streptomyces triticirhizae</name>
    <dbReference type="NCBI Taxonomy" id="2483353"/>
    <lineage>
        <taxon>Bacteria</taxon>
        <taxon>Bacillati</taxon>
        <taxon>Actinomycetota</taxon>
        <taxon>Actinomycetes</taxon>
        <taxon>Kitasatosporales</taxon>
        <taxon>Streptomycetaceae</taxon>
        <taxon>Streptomyces</taxon>
    </lineage>
</organism>
<name>A0A3M2LF21_9ACTN</name>
<dbReference type="AlphaFoldDB" id="A0A3M2LF21"/>
<feature type="non-terminal residue" evidence="3">
    <location>
        <position position="1"/>
    </location>
</feature>
<reference evidence="3 4" key="1">
    <citation type="submission" date="2018-10" db="EMBL/GenBank/DDBJ databases">
        <title>Isolation, diversity and antifungal activity of actinobacteria from wheat.</title>
        <authorList>
            <person name="Han C."/>
        </authorList>
    </citation>
    <scope>NUCLEOTIDE SEQUENCE [LARGE SCALE GENOMIC DNA]</scope>
    <source>
        <strain evidence="3 4">NEAU-YY642</strain>
    </source>
</reference>
<protein>
    <submittedName>
        <fullName evidence="3">Uncharacterized protein</fullName>
    </submittedName>
</protein>
<keyword evidence="2" id="KW-1133">Transmembrane helix</keyword>
<keyword evidence="2" id="KW-0812">Transmembrane</keyword>
<evidence type="ECO:0000256" key="2">
    <source>
        <dbReference type="SAM" id="Phobius"/>
    </source>
</evidence>
<sequence>EPVAALVAARGVAAVPLVACAAGGCWLLVGAAVALPRASAHRAVPPRPANPLTPHDRWDPTAGGSPARPPARPSAISPARATATAVAAPFTCEEHDTR</sequence>
<accession>A0A3M2LF21</accession>
<proteinExistence type="predicted"/>